<dbReference type="CTD" id="78775861"/>
<accession>A0A6A5GT43</accession>
<sequence>MVYPATVLKCSRMNINGNEKFVDDYVDLTSTCLWKANQQVDQRKCRWNGEKNHERKCADAHEQWDCREVCDNDETAVN</sequence>
<evidence type="ECO:0000313" key="2">
    <source>
        <dbReference type="Proteomes" id="UP000483820"/>
    </source>
</evidence>
<evidence type="ECO:0000313" key="1">
    <source>
        <dbReference type="EMBL" id="KAF1757756.1"/>
    </source>
</evidence>
<dbReference type="EMBL" id="WUAV01000004">
    <property type="protein sequence ID" value="KAF1757756.1"/>
    <property type="molecule type" value="Genomic_DNA"/>
</dbReference>
<dbReference type="KEGG" id="crq:GCK72_014212"/>
<reference evidence="1 2" key="1">
    <citation type="submission" date="2019-12" db="EMBL/GenBank/DDBJ databases">
        <title>Chromosome-level assembly of the Caenorhabditis remanei genome.</title>
        <authorList>
            <person name="Teterina A.A."/>
            <person name="Willis J.H."/>
            <person name="Phillips P.C."/>
        </authorList>
    </citation>
    <scope>NUCLEOTIDE SEQUENCE [LARGE SCALE GENOMIC DNA]</scope>
    <source>
        <strain evidence="1 2">PX506</strain>
        <tissue evidence="1">Whole organism</tissue>
    </source>
</reference>
<gene>
    <name evidence="1" type="ORF">GCK72_014212</name>
</gene>
<proteinExistence type="predicted"/>
<protein>
    <submittedName>
        <fullName evidence="1">Uncharacterized protein</fullName>
    </submittedName>
</protein>
<dbReference type="GeneID" id="78775861"/>
<dbReference type="RefSeq" id="XP_053584955.1">
    <property type="nucleotide sequence ID" value="XM_053730183.1"/>
</dbReference>
<name>A0A6A5GT43_CAERE</name>
<organism evidence="1 2">
    <name type="scientific">Caenorhabditis remanei</name>
    <name type="common">Caenorhabditis vulgaris</name>
    <dbReference type="NCBI Taxonomy" id="31234"/>
    <lineage>
        <taxon>Eukaryota</taxon>
        <taxon>Metazoa</taxon>
        <taxon>Ecdysozoa</taxon>
        <taxon>Nematoda</taxon>
        <taxon>Chromadorea</taxon>
        <taxon>Rhabditida</taxon>
        <taxon>Rhabditina</taxon>
        <taxon>Rhabditomorpha</taxon>
        <taxon>Rhabditoidea</taxon>
        <taxon>Rhabditidae</taxon>
        <taxon>Peloderinae</taxon>
        <taxon>Caenorhabditis</taxon>
    </lineage>
</organism>
<comment type="caution">
    <text evidence="1">The sequence shown here is derived from an EMBL/GenBank/DDBJ whole genome shotgun (WGS) entry which is preliminary data.</text>
</comment>
<dbReference type="AlphaFoldDB" id="A0A6A5GT43"/>
<dbReference type="Proteomes" id="UP000483820">
    <property type="component" value="Chromosome IV"/>
</dbReference>